<protein>
    <submittedName>
        <fullName evidence="1">Uncharacterized protein</fullName>
    </submittedName>
</protein>
<reference evidence="2" key="1">
    <citation type="journal article" date="2013" name="Nature">
        <title>Pan genome of the phytoplankton Emiliania underpins its global distribution.</title>
        <authorList>
            <person name="Read B.A."/>
            <person name="Kegel J."/>
            <person name="Klute M.J."/>
            <person name="Kuo A."/>
            <person name="Lefebvre S.C."/>
            <person name="Maumus F."/>
            <person name="Mayer C."/>
            <person name="Miller J."/>
            <person name="Monier A."/>
            <person name="Salamov A."/>
            <person name="Young J."/>
            <person name="Aguilar M."/>
            <person name="Claverie J.M."/>
            <person name="Frickenhaus S."/>
            <person name="Gonzalez K."/>
            <person name="Herman E.K."/>
            <person name="Lin Y.C."/>
            <person name="Napier J."/>
            <person name="Ogata H."/>
            <person name="Sarno A.F."/>
            <person name="Shmutz J."/>
            <person name="Schroeder D."/>
            <person name="de Vargas C."/>
            <person name="Verret F."/>
            <person name="von Dassow P."/>
            <person name="Valentin K."/>
            <person name="Van de Peer Y."/>
            <person name="Wheeler G."/>
            <person name="Dacks J.B."/>
            <person name="Delwiche C.F."/>
            <person name="Dyhrman S.T."/>
            <person name="Glockner G."/>
            <person name="John U."/>
            <person name="Richards T."/>
            <person name="Worden A.Z."/>
            <person name="Zhang X."/>
            <person name="Grigoriev I.V."/>
            <person name="Allen A.E."/>
            <person name="Bidle K."/>
            <person name="Borodovsky M."/>
            <person name="Bowler C."/>
            <person name="Brownlee C."/>
            <person name="Cock J.M."/>
            <person name="Elias M."/>
            <person name="Gladyshev V.N."/>
            <person name="Groth M."/>
            <person name="Guda C."/>
            <person name="Hadaegh A."/>
            <person name="Iglesias-Rodriguez M.D."/>
            <person name="Jenkins J."/>
            <person name="Jones B.M."/>
            <person name="Lawson T."/>
            <person name="Leese F."/>
            <person name="Lindquist E."/>
            <person name="Lobanov A."/>
            <person name="Lomsadze A."/>
            <person name="Malik S.B."/>
            <person name="Marsh M.E."/>
            <person name="Mackinder L."/>
            <person name="Mock T."/>
            <person name="Mueller-Roeber B."/>
            <person name="Pagarete A."/>
            <person name="Parker M."/>
            <person name="Probert I."/>
            <person name="Quesneville H."/>
            <person name="Raines C."/>
            <person name="Rensing S.A."/>
            <person name="Riano-Pachon D.M."/>
            <person name="Richier S."/>
            <person name="Rokitta S."/>
            <person name="Shiraiwa Y."/>
            <person name="Soanes D.M."/>
            <person name="van der Giezen M."/>
            <person name="Wahlund T.M."/>
            <person name="Williams B."/>
            <person name="Wilson W."/>
            <person name="Wolfe G."/>
            <person name="Wurch L.L."/>
        </authorList>
    </citation>
    <scope>NUCLEOTIDE SEQUENCE</scope>
</reference>
<name>A0A0D3KMD6_EMIH1</name>
<keyword evidence="2" id="KW-1185">Reference proteome</keyword>
<sequence>MPDLTAAELSIPAEQNPDPAKSLVIPVDSTVVSSTRRCIPWSWAAISGLLPFCEPDPAVASYFDRLSVLRLSILAAAWRRILGALSDLGVFATVHVDEDAWSPLRFVHWRRCNGDAAAAATLLRWGAPLWSVALCAPVALQGRRHCSGDAAAVLRLHSTFELCAQWQ</sequence>
<dbReference type="HOGENOM" id="CLU_076229_0_0_1"/>
<dbReference type="GeneID" id="17282191"/>
<reference evidence="1" key="2">
    <citation type="submission" date="2024-10" db="UniProtKB">
        <authorList>
            <consortium name="EnsemblProtists"/>
        </authorList>
    </citation>
    <scope>IDENTIFICATION</scope>
</reference>
<evidence type="ECO:0000313" key="2">
    <source>
        <dbReference type="Proteomes" id="UP000013827"/>
    </source>
</evidence>
<dbReference type="AlphaFoldDB" id="A0A0D3KMD6"/>
<dbReference type="KEGG" id="ehx:EMIHUDRAFT_201242"/>
<proteinExistence type="predicted"/>
<evidence type="ECO:0000313" key="1">
    <source>
        <dbReference type="EnsemblProtists" id="EOD36921"/>
    </source>
</evidence>
<dbReference type="EnsemblProtists" id="EOD36921">
    <property type="protein sequence ID" value="EOD36921"/>
    <property type="gene ID" value="EMIHUDRAFT_201242"/>
</dbReference>
<accession>A0A0D3KMD6</accession>
<organism evidence="1 2">
    <name type="scientific">Emiliania huxleyi (strain CCMP1516)</name>
    <dbReference type="NCBI Taxonomy" id="280463"/>
    <lineage>
        <taxon>Eukaryota</taxon>
        <taxon>Haptista</taxon>
        <taxon>Haptophyta</taxon>
        <taxon>Prymnesiophyceae</taxon>
        <taxon>Isochrysidales</taxon>
        <taxon>Noelaerhabdaceae</taxon>
        <taxon>Emiliania</taxon>
    </lineage>
</organism>
<dbReference type="Proteomes" id="UP000013827">
    <property type="component" value="Unassembled WGS sequence"/>
</dbReference>
<dbReference type="RefSeq" id="XP_005789350.1">
    <property type="nucleotide sequence ID" value="XM_005789293.1"/>
</dbReference>
<dbReference type="PaxDb" id="2903-EOD36921"/>